<evidence type="ECO:0000313" key="3">
    <source>
        <dbReference type="Proteomes" id="UP001233271"/>
    </source>
</evidence>
<feature type="compositionally biased region" description="Basic residues" evidence="1">
    <location>
        <begin position="83"/>
        <end position="93"/>
    </location>
</feature>
<evidence type="ECO:0000313" key="2">
    <source>
        <dbReference type="EMBL" id="BEI90592.1"/>
    </source>
</evidence>
<feature type="region of interest" description="Disordered" evidence="1">
    <location>
        <begin position="113"/>
        <end position="266"/>
    </location>
</feature>
<name>A0AA48L2D1_9TREE</name>
<evidence type="ECO:0000256" key="1">
    <source>
        <dbReference type="SAM" id="MobiDB-lite"/>
    </source>
</evidence>
<feature type="compositionally biased region" description="Pro residues" evidence="1">
    <location>
        <begin position="1"/>
        <end position="11"/>
    </location>
</feature>
<reference evidence="2" key="1">
    <citation type="journal article" date="2023" name="BMC Genomics">
        <title>Chromosome-level genome assemblies of Cutaneotrichosporon spp. (Trichosporonales, Basidiomycota) reveal imbalanced evolution between nucleotide sequences and chromosome synteny.</title>
        <authorList>
            <person name="Kobayashi Y."/>
            <person name="Kayamori A."/>
            <person name="Aoki K."/>
            <person name="Shiwa Y."/>
            <person name="Matsutani M."/>
            <person name="Fujita N."/>
            <person name="Sugita T."/>
            <person name="Iwasaki W."/>
            <person name="Tanaka N."/>
            <person name="Takashima M."/>
        </authorList>
    </citation>
    <scope>NUCLEOTIDE SEQUENCE</scope>
    <source>
        <strain evidence="2">HIS019</strain>
    </source>
</reference>
<feature type="region of interest" description="Disordered" evidence="1">
    <location>
        <begin position="1"/>
        <end position="93"/>
    </location>
</feature>
<feature type="compositionally biased region" description="Low complexity" evidence="1">
    <location>
        <begin position="231"/>
        <end position="241"/>
    </location>
</feature>
<sequence>MDTPSKPPRQPRQPKVKSQATQVPINGVNGTNNRSSCSNRTNGVSHTTKANGSTKSSANGHTKGRAVSVNTKSHDKISDASNRRHSSGSMKKNHMNINAHGIIQNTYLNTTANPATQSASAPERHSMGSRPRYNPNPNPILAFDNIVSTRADQPPGATHTHPPLPMGPTAHTQPLTPSAPTSHTQSTPPRAPTHGPQSTPPMAATRSRILSPHRDGTVPTYPIPSLTAVDGLLHPRGTLTTRPPPTDKRPSTLPNRPPSLPYCDTT</sequence>
<feature type="compositionally biased region" description="Basic and acidic residues" evidence="1">
    <location>
        <begin position="72"/>
        <end position="82"/>
    </location>
</feature>
<dbReference type="KEGG" id="ccac:CcaHIS019_0306620"/>
<feature type="compositionally biased region" description="Polar residues" evidence="1">
    <location>
        <begin position="170"/>
        <end position="188"/>
    </location>
</feature>
<gene>
    <name evidence="2" type="ORF">CcaverHIS019_0306620</name>
</gene>
<organism evidence="2 3">
    <name type="scientific">Cutaneotrichosporon cavernicola</name>
    <dbReference type="NCBI Taxonomy" id="279322"/>
    <lineage>
        <taxon>Eukaryota</taxon>
        <taxon>Fungi</taxon>
        <taxon>Dikarya</taxon>
        <taxon>Basidiomycota</taxon>
        <taxon>Agaricomycotina</taxon>
        <taxon>Tremellomycetes</taxon>
        <taxon>Trichosporonales</taxon>
        <taxon>Trichosporonaceae</taxon>
        <taxon>Cutaneotrichosporon</taxon>
    </lineage>
</organism>
<feature type="compositionally biased region" description="Low complexity" evidence="1">
    <location>
        <begin position="29"/>
        <end position="43"/>
    </location>
</feature>
<accession>A0AA48L2D1</accession>
<dbReference type="Proteomes" id="UP001233271">
    <property type="component" value="Chromosome 3"/>
</dbReference>
<dbReference type="AlphaFoldDB" id="A0AA48L2D1"/>
<feature type="compositionally biased region" description="Polar residues" evidence="1">
    <location>
        <begin position="44"/>
        <end position="60"/>
    </location>
</feature>
<dbReference type="RefSeq" id="XP_060455857.1">
    <property type="nucleotide sequence ID" value="XM_060599133.1"/>
</dbReference>
<keyword evidence="3" id="KW-1185">Reference proteome</keyword>
<protein>
    <submittedName>
        <fullName evidence="2">Uncharacterized protein</fullName>
    </submittedName>
</protein>
<dbReference type="EMBL" id="AP028214">
    <property type="protein sequence ID" value="BEI90592.1"/>
    <property type="molecule type" value="Genomic_DNA"/>
</dbReference>
<dbReference type="GeneID" id="85494462"/>
<proteinExistence type="predicted"/>